<feature type="compositionally biased region" description="Basic residues" evidence="1">
    <location>
        <begin position="75"/>
        <end position="92"/>
    </location>
</feature>
<keyword evidence="4" id="KW-1185">Reference proteome</keyword>
<dbReference type="Pfam" id="PF10338">
    <property type="entry name" value="YBL028C_N"/>
    <property type="match status" value="1"/>
</dbReference>
<evidence type="ECO:0000259" key="2">
    <source>
        <dbReference type="Pfam" id="PF10338"/>
    </source>
</evidence>
<proteinExistence type="predicted"/>
<dbReference type="Proteomes" id="UP000092555">
    <property type="component" value="Unassembled WGS sequence"/>
</dbReference>
<accession>A0A1A0H580</accession>
<reference evidence="3 4" key="1">
    <citation type="submission" date="2016-05" db="EMBL/GenBank/DDBJ databases">
        <title>Comparative genomics of biotechnologically important yeasts.</title>
        <authorList>
            <consortium name="DOE Joint Genome Institute"/>
            <person name="Riley R."/>
            <person name="Haridas S."/>
            <person name="Wolfe K.H."/>
            <person name="Lopes M.R."/>
            <person name="Hittinger C.T."/>
            <person name="Goker M."/>
            <person name="Salamov A."/>
            <person name="Wisecaver J."/>
            <person name="Long T.M."/>
            <person name="Aerts A.L."/>
            <person name="Barry K."/>
            <person name="Choi C."/>
            <person name="Clum A."/>
            <person name="Coughlan A.Y."/>
            <person name="Deshpande S."/>
            <person name="Douglass A.P."/>
            <person name="Hanson S.J."/>
            <person name="Klenk H.-P."/>
            <person name="LaButti K."/>
            <person name="Lapidus A."/>
            <person name="Lindquist E."/>
            <person name="Lipzen A."/>
            <person name="Meier-kolthoff J.P."/>
            <person name="Ohm R.A."/>
            <person name="Otillar R.P."/>
            <person name="Pangilinan J."/>
            <person name="Peng Y."/>
            <person name="Rokas A."/>
            <person name="Rosa C.A."/>
            <person name="Scheuner C."/>
            <person name="Sibirny A.A."/>
            <person name="Slot J.C."/>
            <person name="Stielow J.B."/>
            <person name="Sun H."/>
            <person name="Kurtzman C.P."/>
            <person name="Blackwell M."/>
            <person name="Grigoriev I.V."/>
            <person name="Jeffries T.W."/>
        </authorList>
    </citation>
    <scope>NUCLEOTIDE SEQUENCE [LARGE SCALE GENOMIC DNA]</scope>
    <source>
        <strain evidence="3 4">NRRL YB-4993</strain>
    </source>
</reference>
<gene>
    <name evidence="3" type="ORF">METBIDRAFT_33687</name>
</gene>
<feature type="domain" description="DUF2423" evidence="2">
    <location>
        <begin position="1"/>
        <end position="44"/>
    </location>
</feature>
<evidence type="ECO:0000313" key="4">
    <source>
        <dbReference type="Proteomes" id="UP000092555"/>
    </source>
</evidence>
<dbReference type="InterPro" id="IPR019434">
    <property type="entry name" value="DUF2423"/>
</dbReference>
<sequence length="92" mass="10481">MANSLRSKPKLRAKSVKRKGEFTKFVDDRNARLAEKTRLNLQKQNEEKMAEDTPIEEASEDAASKISNTSGRSAAARKKMKVKKSRNKKLKF</sequence>
<dbReference type="OrthoDB" id="4087970at2759"/>
<dbReference type="RefSeq" id="XP_018709613.1">
    <property type="nucleotide sequence ID" value="XM_018856380.1"/>
</dbReference>
<comment type="caution">
    <text evidence="3">The sequence shown here is derived from an EMBL/GenBank/DDBJ whole genome shotgun (WGS) entry which is preliminary data.</text>
</comment>
<evidence type="ECO:0000313" key="3">
    <source>
        <dbReference type="EMBL" id="OBA19078.1"/>
    </source>
</evidence>
<dbReference type="EMBL" id="LXTC01000008">
    <property type="protein sequence ID" value="OBA19078.1"/>
    <property type="molecule type" value="Genomic_DNA"/>
</dbReference>
<feature type="region of interest" description="Disordered" evidence="1">
    <location>
        <begin position="36"/>
        <end position="92"/>
    </location>
</feature>
<evidence type="ECO:0000256" key="1">
    <source>
        <dbReference type="SAM" id="MobiDB-lite"/>
    </source>
</evidence>
<dbReference type="AlphaFoldDB" id="A0A1A0H580"/>
<name>A0A1A0H580_9ASCO</name>
<feature type="compositionally biased region" description="Basic and acidic residues" evidence="1">
    <location>
        <begin position="36"/>
        <end position="51"/>
    </location>
</feature>
<dbReference type="GeneID" id="30029356"/>
<dbReference type="STRING" id="869754.A0A1A0H580"/>
<protein>
    <recommendedName>
        <fullName evidence="2">DUF2423 domain-containing protein</fullName>
    </recommendedName>
</protein>
<organism evidence="3 4">
    <name type="scientific">Metschnikowia bicuspidata var. bicuspidata NRRL YB-4993</name>
    <dbReference type="NCBI Taxonomy" id="869754"/>
    <lineage>
        <taxon>Eukaryota</taxon>
        <taxon>Fungi</taxon>
        <taxon>Dikarya</taxon>
        <taxon>Ascomycota</taxon>
        <taxon>Saccharomycotina</taxon>
        <taxon>Pichiomycetes</taxon>
        <taxon>Metschnikowiaceae</taxon>
        <taxon>Metschnikowia</taxon>
    </lineage>
</organism>